<dbReference type="GO" id="GO:0003774">
    <property type="term" value="F:cytoskeletal motor activity"/>
    <property type="evidence" value="ECO:0007669"/>
    <property type="project" value="InterPro"/>
</dbReference>
<dbReference type="AlphaFoldDB" id="A0A3B8WIU3"/>
<comment type="caution">
    <text evidence="3">The sequence shown here is derived from an EMBL/GenBank/DDBJ whole genome shotgun (WGS) entry which is preliminary data.</text>
</comment>
<keyword evidence="3" id="KW-0969">Cilium</keyword>
<dbReference type="PANTHER" id="PTHR30046:SF0">
    <property type="entry name" value="FLAGELLAR M-RING PROTEIN"/>
    <property type="match status" value="1"/>
</dbReference>
<dbReference type="GO" id="GO:0071973">
    <property type="term" value="P:bacterial-type flagellum-dependent cell motility"/>
    <property type="evidence" value="ECO:0007669"/>
    <property type="project" value="InterPro"/>
</dbReference>
<sequence length="180" mass="19322">IVGEGRYRAEVTADLDFSAVERAEELYNPEQQAVRSERELSEQRVAGAQGGIPGALANQPPGAATVPEQATAAPGEDGAPAAPPVNVRSESTRNYELDRTVSYTRQELGAVKRVTVALAVDDMKVVDPETGEVSYQPWPEAELQRLSMLVRDAVGYSASRGDSVTVMNTAFAPEEAVEFE</sequence>
<feature type="region of interest" description="Disordered" evidence="1">
    <location>
        <begin position="28"/>
        <end position="93"/>
    </location>
</feature>
<keyword evidence="3" id="KW-0282">Flagellum</keyword>
<dbReference type="PRINTS" id="PR01009">
    <property type="entry name" value="FLGMRINGFLIF"/>
</dbReference>
<proteinExistence type="predicted"/>
<feature type="domain" description="Flagellar M-ring C-terminal" evidence="2">
    <location>
        <begin position="1"/>
        <end position="171"/>
    </location>
</feature>
<reference evidence="3 4" key="1">
    <citation type="journal article" date="2018" name="Nat. Biotechnol.">
        <title>A standardized bacterial taxonomy based on genome phylogeny substantially revises the tree of life.</title>
        <authorList>
            <person name="Parks D.H."/>
            <person name="Chuvochina M."/>
            <person name="Waite D.W."/>
            <person name="Rinke C."/>
            <person name="Skarshewski A."/>
            <person name="Chaumeil P.A."/>
            <person name="Hugenholtz P."/>
        </authorList>
    </citation>
    <scope>NUCLEOTIDE SEQUENCE [LARGE SCALE GENOMIC DNA]</scope>
    <source>
        <strain evidence="3">UBA9049</strain>
    </source>
</reference>
<dbReference type="InterPro" id="IPR013556">
    <property type="entry name" value="Flag_M-ring_C"/>
</dbReference>
<dbReference type="EMBL" id="DLYI01000147">
    <property type="protein sequence ID" value="HAC28390.1"/>
    <property type="molecule type" value="Genomic_DNA"/>
</dbReference>
<feature type="compositionally biased region" description="Low complexity" evidence="1">
    <location>
        <begin position="70"/>
        <end position="80"/>
    </location>
</feature>
<dbReference type="Proteomes" id="UP000261325">
    <property type="component" value="Unassembled WGS sequence"/>
</dbReference>
<name>A0A3B8WIU3_MARNT</name>
<dbReference type="Pfam" id="PF08345">
    <property type="entry name" value="YscJ_FliF_C"/>
    <property type="match status" value="1"/>
</dbReference>
<organism evidence="3 4">
    <name type="scientific">Marinobacter nauticus</name>
    <name type="common">Marinobacter hydrocarbonoclasticus</name>
    <name type="synonym">Marinobacter aquaeolei</name>
    <dbReference type="NCBI Taxonomy" id="2743"/>
    <lineage>
        <taxon>Bacteria</taxon>
        <taxon>Pseudomonadati</taxon>
        <taxon>Pseudomonadota</taxon>
        <taxon>Gammaproteobacteria</taxon>
        <taxon>Pseudomonadales</taxon>
        <taxon>Marinobacteraceae</taxon>
        <taxon>Marinobacter</taxon>
    </lineage>
</organism>
<feature type="non-terminal residue" evidence="3">
    <location>
        <position position="1"/>
    </location>
</feature>
<accession>A0A3B8WIU3</accession>
<dbReference type="InterPro" id="IPR043427">
    <property type="entry name" value="YscJ/FliF"/>
</dbReference>
<evidence type="ECO:0000313" key="4">
    <source>
        <dbReference type="Proteomes" id="UP000261325"/>
    </source>
</evidence>
<feature type="non-terminal residue" evidence="3">
    <location>
        <position position="180"/>
    </location>
</feature>
<evidence type="ECO:0000259" key="2">
    <source>
        <dbReference type="Pfam" id="PF08345"/>
    </source>
</evidence>
<evidence type="ECO:0000256" key="1">
    <source>
        <dbReference type="SAM" id="MobiDB-lite"/>
    </source>
</evidence>
<keyword evidence="3" id="KW-0966">Cell projection</keyword>
<dbReference type="GO" id="GO:0009431">
    <property type="term" value="C:bacterial-type flagellum basal body, MS ring"/>
    <property type="evidence" value="ECO:0007669"/>
    <property type="project" value="InterPro"/>
</dbReference>
<protein>
    <submittedName>
        <fullName evidence="3">Flagellar basal body M-ring protein FliF</fullName>
    </submittedName>
</protein>
<gene>
    <name evidence="3" type="ORF">DCF82_11340</name>
</gene>
<dbReference type="PANTHER" id="PTHR30046">
    <property type="entry name" value="FLAGELLAR M-RING PROTEIN"/>
    <property type="match status" value="1"/>
</dbReference>
<dbReference type="InterPro" id="IPR000067">
    <property type="entry name" value="FlgMring_FliF"/>
</dbReference>
<evidence type="ECO:0000313" key="3">
    <source>
        <dbReference type="EMBL" id="HAC28390.1"/>
    </source>
</evidence>